<dbReference type="EMBL" id="KZ825823">
    <property type="protein sequence ID" value="PYH97536.1"/>
    <property type="molecule type" value="Genomic_DNA"/>
</dbReference>
<organism evidence="2 3">
    <name type="scientific">Aspergillus ellipticus CBS 707.79</name>
    <dbReference type="NCBI Taxonomy" id="1448320"/>
    <lineage>
        <taxon>Eukaryota</taxon>
        <taxon>Fungi</taxon>
        <taxon>Dikarya</taxon>
        <taxon>Ascomycota</taxon>
        <taxon>Pezizomycotina</taxon>
        <taxon>Eurotiomycetes</taxon>
        <taxon>Eurotiomycetidae</taxon>
        <taxon>Eurotiales</taxon>
        <taxon>Aspergillaceae</taxon>
        <taxon>Aspergillus</taxon>
        <taxon>Aspergillus subgen. Circumdati</taxon>
    </lineage>
</organism>
<dbReference type="InterPro" id="IPR036291">
    <property type="entry name" value="NAD(P)-bd_dom_sf"/>
</dbReference>
<evidence type="ECO:0000313" key="3">
    <source>
        <dbReference type="Proteomes" id="UP000247810"/>
    </source>
</evidence>
<dbReference type="SMART" id="SM00829">
    <property type="entry name" value="PKS_ER"/>
    <property type="match status" value="1"/>
</dbReference>
<dbReference type="PANTHER" id="PTHR45033:SF2">
    <property type="entry name" value="ZINC-TYPE ALCOHOL DEHYDROGENASE-LIKE PROTEIN C1773.06C"/>
    <property type="match status" value="1"/>
</dbReference>
<evidence type="ECO:0000259" key="1">
    <source>
        <dbReference type="SMART" id="SM00829"/>
    </source>
</evidence>
<dbReference type="Pfam" id="PF08240">
    <property type="entry name" value="ADH_N"/>
    <property type="match status" value="1"/>
</dbReference>
<accession>A0A319DIZ9</accession>
<name>A0A319DIZ9_9EURO</name>
<dbReference type="Proteomes" id="UP000247810">
    <property type="component" value="Unassembled WGS sequence"/>
</dbReference>
<feature type="domain" description="Enoyl reductase (ER)" evidence="1">
    <location>
        <begin position="14"/>
        <end position="342"/>
    </location>
</feature>
<dbReference type="InterPro" id="IPR011032">
    <property type="entry name" value="GroES-like_sf"/>
</dbReference>
<dbReference type="OrthoDB" id="3509362at2759"/>
<dbReference type="AlphaFoldDB" id="A0A319DIZ9"/>
<dbReference type="SUPFAM" id="SSF50129">
    <property type="entry name" value="GroES-like"/>
    <property type="match status" value="1"/>
</dbReference>
<dbReference type="SUPFAM" id="SSF51735">
    <property type="entry name" value="NAD(P)-binding Rossmann-fold domains"/>
    <property type="match status" value="1"/>
</dbReference>
<keyword evidence="3" id="KW-1185">Reference proteome</keyword>
<dbReference type="InterPro" id="IPR052711">
    <property type="entry name" value="Zinc_ADH-like"/>
</dbReference>
<dbReference type="VEuPathDB" id="FungiDB:BO71DRAFT_438790"/>
<dbReference type="STRING" id="1448320.A0A319DIZ9"/>
<proteinExistence type="predicted"/>
<gene>
    <name evidence="2" type="ORF">BO71DRAFT_438790</name>
</gene>
<dbReference type="Pfam" id="PF00107">
    <property type="entry name" value="ADH_zinc_N"/>
    <property type="match status" value="1"/>
</dbReference>
<reference evidence="2 3" key="1">
    <citation type="submission" date="2018-02" db="EMBL/GenBank/DDBJ databases">
        <title>The genomes of Aspergillus section Nigri reveals drivers in fungal speciation.</title>
        <authorList>
            <consortium name="DOE Joint Genome Institute"/>
            <person name="Vesth T.C."/>
            <person name="Nybo J."/>
            <person name="Theobald S."/>
            <person name="Brandl J."/>
            <person name="Frisvad J.C."/>
            <person name="Nielsen K.F."/>
            <person name="Lyhne E.K."/>
            <person name="Kogle M.E."/>
            <person name="Kuo A."/>
            <person name="Riley R."/>
            <person name="Clum A."/>
            <person name="Nolan M."/>
            <person name="Lipzen A."/>
            <person name="Salamov A."/>
            <person name="Henrissat B."/>
            <person name="Wiebenga A."/>
            <person name="De vries R.P."/>
            <person name="Grigoriev I.V."/>
            <person name="Mortensen U.H."/>
            <person name="Andersen M.R."/>
            <person name="Baker S.E."/>
        </authorList>
    </citation>
    <scope>NUCLEOTIDE SEQUENCE [LARGE SCALE GENOMIC DNA]</scope>
    <source>
        <strain evidence="2 3">CBS 707.79</strain>
    </source>
</reference>
<dbReference type="InterPro" id="IPR013149">
    <property type="entry name" value="ADH-like_C"/>
</dbReference>
<dbReference type="CDD" id="cd08276">
    <property type="entry name" value="MDR7"/>
    <property type="match status" value="1"/>
</dbReference>
<dbReference type="InterPro" id="IPR013154">
    <property type="entry name" value="ADH-like_N"/>
</dbReference>
<dbReference type="InterPro" id="IPR020843">
    <property type="entry name" value="ER"/>
</dbReference>
<protein>
    <submittedName>
        <fullName evidence="2">NAD(P)-binding protein</fullName>
    </submittedName>
</protein>
<dbReference type="GO" id="GO:0016491">
    <property type="term" value="F:oxidoreductase activity"/>
    <property type="evidence" value="ECO:0007669"/>
    <property type="project" value="InterPro"/>
</dbReference>
<evidence type="ECO:0000313" key="2">
    <source>
        <dbReference type="EMBL" id="PYH97536.1"/>
    </source>
</evidence>
<dbReference type="Gene3D" id="3.40.50.720">
    <property type="entry name" value="NAD(P)-binding Rossmann-like Domain"/>
    <property type="match status" value="1"/>
</dbReference>
<dbReference type="PANTHER" id="PTHR45033">
    <property type="match status" value="1"/>
</dbReference>
<dbReference type="Gene3D" id="3.90.180.10">
    <property type="entry name" value="Medium-chain alcohol dehydrogenases, catalytic domain"/>
    <property type="match status" value="1"/>
</dbReference>
<sequence>MLRQTVIRIPGERNSIRNLKAFKESIPVPSKHEVLIKVHSVSLNYRDIGVATSGYPFPVKDNVVPCSDAAGIVAEVGEGVKNLAKGDHVITTFDPTNLYGQQTDWLNGHGGPVDGVLREYLTIPATAAVPVPKDSRQSFSEWSTLVCTGVTAWNALYGLMPLKPGQIVLCQGTGGVSITGLILAKAAGATTIITSSSDEKLVFVKTKFGADHCINYKTHPEWSKEVLRLTHGEGVDYVLENGGSGTIAESLNAIKMGGNISVIGFLSQAKEMPDVAGLALAKGAVVRGITVGSTQLLKEVVRFVARKGLRLPVEKEFGFSGEDAVGAYEYLASGTHVGKVCIRVVEPYNSMLG</sequence>